<gene>
    <name evidence="7" type="ORF">GP486_000002</name>
</gene>
<accession>A0A9P8LJ97</accession>
<keyword evidence="2 6" id="KW-0812">Transmembrane</keyword>
<feature type="transmembrane region" description="Helical" evidence="6">
    <location>
        <begin position="175"/>
        <end position="195"/>
    </location>
</feature>
<dbReference type="Proteomes" id="UP000750711">
    <property type="component" value="Unassembled WGS sequence"/>
</dbReference>
<dbReference type="Gene3D" id="1.20.1280.290">
    <property type="match status" value="2"/>
</dbReference>
<proteinExistence type="predicted"/>
<dbReference type="EMBL" id="JAGHQM010000001">
    <property type="protein sequence ID" value="KAH0569246.1"/>
    <property type="molecule type" value="Genomic_DNA"/>
</dbReference>
<evidence type="ECO:0000256" key="1">
    <source>
        <dbReference type="ARBA" id="ARBA00004141"/>
    </source>
</evidence>
<evidence type="ECO:0000256" key="4">
    <source>
        <dbReference type="ARBA" id="ARBA00023136"/>
    </source>
</evidence>
<dbReference type="AlphaFoldDB" id="A0A9P8LJ97"/>
<dbReference type="PANTHER" id="PTHR16201:SF11">
    <property type="entry name" value="PQ-LOOP REPEAT-CONTAINING PROTEIN"/>
    <property type="match status" value="1"/>
</dbReference>
<comment type="caution">
    <text evidence="7">The sequence shown here is derived from an EMBL/GenBank/DDBJ whole genome shotgun (WGS) entry which is preliminary data.</text>
</comment>
<feature type="transmembrane region" description="Helical" evidence="6">
    <location>
        <begin position="59"/>
        <end position="79"/>
    </location>
</feature>
<sequence>MATPPGDSHDVAGGCEGLISPGYTNLAVSILLLIGILVSYLPQHYRIISRRSSEGISPYFVLLGTTSGTAAFANILILSREELRCCRTITGFECFAGSLGVAQVGMQWTCFAVILVLFVIFFPRDAPPDIRRANYNTTPSPSFKTALGVAVICVLHAIATGAVSIYFLNFRPSRLIWWANLLGIIATILASIQYFPQLWTTFRLKHVGSLSIPMMLLQTPGSFVWAASLFARLGIDGWSAWGIYMVTGCLQGTLLGMAIHYEIEERKKLKGRLDEHADINSARSGVEGSEEVEGENSEIHPEARPSGEATERTPLLGT</sequence>
<evidence type="ECO:0008006" key="9">
    <source>
        <dbReference type="Google" id="ProtNLM"/>
    </source>
</evidence>
<organism evidence="7 8">
    <name type="scientific">Trichoglossum hirsutum</name>
    <dbReference type="NCBI Taxonomy" id="265104"/>
    <lineage>
        <taxon>Eukaryota</taxon>
        <taxon>Fungi</taxon>
        <taxon>Dikarya</taxon>
        <taxon>Ascomycota</taxon>
        <taxon>Pezizomycotina</taxon>
        <taxon>Geoglossomycetes</taxon>
        <taxon>Geoglossales</taxon>
        <taxon>Geoglossaceae</taxon>
        <taxon>Trichoglossum</taxon>
    </lineage>
</organism>
<dbReference type="InterPro" id="IPR051415">
    <property type="entry name" value="LAAT-1"/>
</dbReference>
<feature type="region of interest" description="Disordered" evidence="5">
    <location>
        <begin position="280"/>
        <end position="318"/>
    </location>
</feature>
<feature type="transmembrane region" description="Helical" evidence="6">
    <location>
        <begin position="241"/>
        <end position="263"/>
    </location>
</feature>
<protein>
    <recommendedName>
        <fullName evidence="9">PQ loop repeat protein</fullName>
    </recommendedName>
</protein>
<evidence type="ECO:0000256" key="5">
    <source>
        <dbReference type="SAM" id="MobiDB-lite"/>
    </source>
</evidence>
<keyword evidence="3 6" id="KW-1133">Transmembrane helix</keyword>
<evidence type="ECO:0000313" key="8">
    <source>
        <dbReference type="Proteomes" id="UP000750711"/>
    </source>
</evidence>
<dbReference type="Pfam" id="PF04193">
    <property type="entry name" value="PQ-loop"/>
    <property type="match status" value="2"/>
</dbReference>
<reference evidence="7" key="1">
    <citation type="submission" date="2021-03" db="EMBL/GenBank/DDBJ databases">
        <title>Comparative genomics and phylogenomic investigation of the class Geoglossomycetes provide insights into ecological specialization and systematics.</title>
        <authorList>
            <person name="Melie T."/>
            <person name="Pirro S."/>
            <person name="Miller A.N."/>
            <person name="Quandt A."/>
        </authorList>
    </citation>
    <scope>NUCLEOTIDE SEQUENCE</scope>
    <source>
        <strain evidence="7">CAQ_001_2017</strain>
    </source>
</reference>
<comment type="subcellular location">
    <subcellularLocation>
        <location evidence="1">Membrane</location>
        <topology evidence="1">Multi-pass membrane protein</topology>
    </subcellularLocation>
</comment>
<feature type="transmembrane region" description="Helical" evidence="6">
    <location>
        <begin position="143"/>
        <end position="169"/>
    </location>
</feature>
<evidence type="ECO:0000313" key="7">
    <source>
        <dbReference type="EMBL" id="KAH0569246.1"/>
    </source>
</evidence>
<dbReference type="InterPro" id="IPR006603">
    <property type="entry name" value="PQ-loop_rpt"/>
</dbReference>
<evidence type="ECO:0000256" key="2">
    <source>
        <dbReference type="ARBA" id="ARBA00022692"/>
    </source>
</evidence>
<feature type="transmembrane region" description="Helical" evidence="6">
    <location>
        <begin position="216"/>
        <end position="235"/>
    </location>
</feature>
<feature type="transmembrane region" description="Helical" evidence="6">
    <location>
        <begin position="99"/>
        <end position="122"/>
    </location>
</feature>
<dbReference type="SMART" id="SM00679">
    <property type="entry name" value="CTNS"/>
    <property type="match status" value="2"/>
</dbReference>
<dbReference type="GO" id="GO:0016020">
    <property type="term" value="C:membrane"/>
    <property type="evidence" value="ECO:0007669"/>
    <property type="project" value="UniProtKB-SubCell"/>
</dbReference>
<feature type="compositionally biased region" description="Basic and acidic residues" evidence="5">
    <location>
        <begin position="297"/>
        <end position="311"/>
    </location>
</feature>
<evidence type="ECO:0000256" key="6">
    <source>
        <dbReference type="SAM" id="Phobius"/>
    </source>
</evidence>
<feature type="transmembrane region" description="Helical" evidence="6">
    <location>
        <begin position="26"/>
        <end position="47"/>
    </location>
</feature>
<dbReference type="PANTHER" id="PTHR16201">
    <property type="entry name" value="SEVEN TRANSMEMBRANE PROTEIN 1-RELATED"/>
    <property type="match status" value="1"/>
</dbReference>
<evidence type="ECO:0000256" key="3">
    <source>
        <dbReference type="ARBA" id="ARBA00022989"/>
    </source>
</evidence>
<name>A0A9P8LJ97_9PEZI</name>
<keyword evidence="4 6" id="KW-0472">Membrane</keyword>
<keyword evidence="8" id="KW-1185">Reference proteome</keyword>